<sequence>MDRDVARVDVSTSSELEPAAAWKLASDLSRFQEWMTIFAGWRSEVPSHLEKGTRVSSCVKVKGFRNVIHWTVTRYDEPHTIELEGRGRGGIRIAVTMNVTDDDPGSTFRMTAELKGGLLNGPIGGLVARVLKSDVRKSVDNLAALQ</sequence>
<gene>
    <name evidence="1" type="ORF">A5707_13765</name>
</gene>
<accession>A0A1A2ZPI1</accession>
<dbReference type="InterPro" id="IPR023393">
    <property type="entry name" value="START-like_dom_sf"/>
</dbReference>
<protein>
    <submittedName>
        <fullName evidence="1">Polyketide cyclase / dehydrase and lipid transport</fullName>
    </submittedName>
</protein>
<comment type="caution">
    <text evidence="1">The sequence shown here is derived from an EMBL/GenBank/DDBJ whole genome shotgun (WGS) entry which is preliminary data.</text>
</comment>
<organism evidence="1 2">
    <name type="scientific">Mycobacterium kyorinense</name>
    <dbReference type="NCBI Taxonomy" id="487514"/>
    <lineage>
        <taxon>Bacteria</taxon>
        <taxon>Bacillati</taxon>
        <taxon>Actinomycetota</taxon>
        <taxon>Actinomycetes</taxon>
        <taxon>Mycobacteriales</taxon>
        <taxon>Mycobacteriaceae</taxon>
        <taxon>Mycobacterium</taxon>
    </lineage>
</organism>
<name>A0A1A2ZPI1_9MYCO</name>
<dbReference type="SUPFAM" id="SSF55961">
    <property type="entry name" value="Bet v1-like"/>
    <property type="match status" value="1"/>
</dbReference>
<dbReference type="EMBL" id="LZKJ01000038">
    <property type="protein sequence ID" value="OBI51603.1"/>
    <property type="molecule type" value="Genomic_DNA"/>
</dbReference>
<dbReference type="Gene3D" id="3.30.530.20">
    <property type="match status" value="1"/>
</dbReference>
<proteinExistence type="predicted"/>
<dbReference type="OrthoDB" id="3681637at2"/>
<dbReference type="Proteomes" id="UP000093592">
    <property type="component" value="Unassembled WGS sequence"/>
</dbReference>
<evidence type="ECO:0000313" key="1">
    <source>
        <dbReference type="EMBL" id="OBI51603.1"/>
    </source>
</evidence>
<evidence type="ECO:0000313" key="2">
    <source>
        <dbReference type="Proteomes" id="UP000093592"/>
    </source>
</evidence>
<reference evidence="2" key="1">
    <citation type="submission" date="2016-06" db="EMBL/GenBank/DDBJ databases">
        <authorList>
            <person name="Sutton G."/>
            <person name="Brinkac L."/>
            <person name="Sanka R."/>
            <person name="Adams M."/>
            <person name="Lau E."/>
            <person name="Sam S."/>
            <person name="Sreng N."/>
            <person name="Him V."/>
            <person name="Kerleguer A."/>
            <person name="Cheng S."/>
        </authorList>
    </citation>
    <scope>NUCLEOTIDE SEQUENCE [LARGE SCALE GENOMIC DNA]</scope>
    <source>
        <strain evidence="2">E861</strain>
    </source>
</reference>
<dbReference type="AlphaFoldDB" id="A0A1A2ZPI1"/>
<dbReference type="Pfam" id="PF10604">
    <property type="entry name" value="Polyketide_cyc2"/>
    <property type="match status" value="1"/>
</dbReference>
<dbReference type="InterPro" id="IPR019587">
    <property type="entry name" value="Polyketide_cyclase/dehydratase"/>
</dbReference>